<feature type="compositionally biased region" description="Basic and acidic residues" evidence="1">
    <location>
        <begin position="173"/>
        <end position="187"/>
    </location>
</feature>
<feature type="compositionally biased region" description="Basic and acidic residues" evidence="1">
    <location>
        <begin position="142"/>
        <end position="166"/>
    </location>
</feature>
<feature type="region of interest" description="Disordered" evidence="1">
    <location>
        <begin position="310"/>
        <end position="351"/>
    </location>
</feature>
<dbReference type="Proteomes" id="UP000242519">
    <property type="component" value="Unassembled WGS sequence"/>
</dbReference>
<dbReference type="OrthoDB" id="3565397at2759"/>
<feature type="region of interest" description="Disordered" evidence="1">
    <location>
        <begin position="720"/>
        <end position="744"/>
    </location>
</feature>
<evidence type="ECO:0000256" key="1">
    <source>
        <dbReference type="SAM" id="MobiDB-lite"/>
    </source>
</evidence>
<feature type="compositionally biased region" description="Polar residues" evidence="1">
    <location>
        <begin position="188"/>
        <end position="205"/>
    </location>
</feature>
<dbReference type="STRING" id="503106.A0A218ZF11"/>
<feature type="region of interest" description="Disordered" evidence="1">
    <location>
        <begin position="273"/>
        <end position="296"/>
    </location>
</feature>
<feature type="region of interest" description="Disordered" evidence="1">
    <location>
        <begin position="632"/>
        <end position="683"/>
    </location>
</feature>
<feature type="compositionally biased region" description="Basic and acidic residues" evidence="1">
    <location>
        <begin position="735"/>
        <end position="744"/>
    </location>
</feature>
<evidence type="ECO:0000313" key="2">
    <source>
        <dbReference type="EMBL" id="OWP06578.1"/>
    </source>
</evidence>
<feature type="compositionally biased region" description="Polar residues" evidence="1">
    <location>
        <begin position="632"/>
        <end position="645"/>
    </location>
</feature>
<name>A0A218ZF11_9HELO</name>
<sequence length="759" mass="77638">MTTAVEATDRVLVDTATAVVASVTKTATSGLQALESGIGHEDVSAADDDASRLLDRVEGSVEEVVGEVVGGVENVVVTRHPDLIAEGALAAAIGVASLVQPELIADEVPILGKIAADSAKTTVTQVASDEGEKIIKAVSRDLSEGAKAEAEKDKLQAAEKSEKLAHEVPVAESVKKPKEPEKSRSENGGDQSISIEVQTPTAQHENGSKDVKSQEDAVRVELKMTGANGEITAVSEPVAGEPKIEELKATTAMPETKQVVGLAVVKVNTPAPVATPEVTEESSKGSQASVPASTEPLLPTVGAQLITAENTSKPTTPGTPGCKEASTPIPPVMNDAPVPFSHEPSASAPVNQAELSLAIEEPRLEVDQSVPNVRSREKGPIENLRAAPGITNTSSNKPLGLRPEIASVPQSPEEVQDAQVHTVEDLLRRPNSEGENLPAKAAESQAGPMAAVTKGLLTLREEHLHSPRGSTEPDDGVSIQSSPIVRAATVEPEPLSEQVSQADSTPSIPDGAMDNSQADSSPKPLPDAVSRAKHLAISALERPSPGESSAVPVSAASVSNTSKSISAIERIEEPGPPMVTISQASLDRLHSKIDALQDAVHALSKNLATRLPPPGPDAPQQVLVGVARAATSNSGLETSAPQEQEASALPAPPTAEDSAAKPTTETPAGAAPRTPSTRAGHAKRKSVILTIGSYLWPFGGAAPPAGGARVGPVEAGAAIQATDVSRNGGAPGPDLKGDGRKGALDEVEAPAAAAVSASA</sequence>
<comment type="caution">
    <text evidence="2">The sequence shown here is derived from an EMBL/GenBank/DDBJ whole genome shotgun (WGS) entry which is preliminary data.</text>
</comment>
<dbReference type="InParanoid" id="A0A218ZF11"/>
<proteinExistence type="predicted"/>
<keyword evidence="3" id="KW-1185">Reference proteome</keyword>
<feature type="region of interest" description="Disordered" evidence="1">
    <location>
        <begin position="368"/>
        <end position="577"/>
    </location>
</feature>
<dbReference type="EMBL" id="MZNU01000038">
    <property type="protein sequence ID" value="OWP06578.1"/>
    <property type="molecule type" value="Genomic_DNA"/>
</dbReference>
<feature type="region of interest" description="Disordered" evidence="1">
    <location>
        <begin position="142"/>
        <end position="217"/>
    </location>
</feature>
<reference evidence="2 3" key="1">
    <citation type="submission" date="2017-04" db="EMBL/GenBank/DDBJ databases">
        <title>Draft genome sequence of Marssonina coronaria NL1: causal agent of apple blotch.</title>
        <authorList>
            <person name="Cheng Q."/>
        </authorList>
    </citation>
    <scope>NUCLEOTIDE SEQUENCE [LARGE SCALE GENOMIC DNA]</scope>
    <source>
        <strain evidence="2 3">NL1</strain>
    </source>
</reference>
<feature type="compositionally biased region" description="Basic and acidic residues" evidence="1">
    <location>
        <begin position="422"/>
        <end position="432"/>
    </location>
</feature>
<organism evidence="2 3">
    <name type="scientific">Diplocarpon coronariae</name>
    <dbReference type="NCBI Taxonomy" id="2795749"/>
    <lineage>
        <taxon>Eukaryota</taxon>
        <taxon>Fungi</taxon>
        <taxon>Dikarya</taxon>
        <taxon>Ascomycota</taxon>
        <taxon>Pezizomycotina</taxon>
        <taxon>Leotiomycetes</taxon>
        <taxon>Helotiales</taxon>
        <taxon>Drepanopezizaceae</taxon>
        <taxon>Diplocarpon</taxon>
    </lineage>
</organism>
<accession>A0A218ZF11</accession>
<protein>
    <submittedName>
        <fullName evidence="2">Uncharacterized protein</fullName>
    </submittedName>
</protein>
<feature type="compositionally biased region" description="Basic and acidic residues" evidence="1">
    <location>
        <begin position="206"/>
        <end position="217"/>
    </location>
</feature>
<feature type="compositionally biased region" description="Low complexity" evidence="1">
    <location>
        <begin position="543"/>
        <end position="559"/>
    </location>
</feature>
<dbReference type="AlphaFoldDB" id="A0A218ZF11"/>
<evidence type="ECO:0000313" key="3">
    <source>
        <dbReference type="Proteomes" id="UP000242519"/>
    </source>
</evidence>
<gene>
    <name evidence="2" type="ORF">B2J93_5057</name>
</gene>
<feature type="compositionally biased region" description="Polar residues" evidence="1">
    <location>
        <begin position="497"/>
        <end position="507"/>
    </location>
</feature>